<comment type="subcellular location">
    <subcellularLocation>
        <location evidence="12">Cell membrane</location>
        <topology evidence="12">Peripheral membrane protein</topology>
        <orientation evidence="12">Cytoplasmic side</orientation>
    </subcellularLocation>
</comment>
<dbReference type="InterPro" id="IPR038363">
    <property type="entry name" value="LepA_C_sf"/>
</dbReference>
<dbReference type="InterPro" id="IPR005225">
    <property type="entry name" value="Small_GTP-bd"/>
</dbReference>
<evidence type="ECO:0000259" key="13">
    <source>
        <dbReference type="PROSITE" id="PS51722"/>
    </source>
</evidence>
<comment type="similarity">
    <text evidence="1 12">Belongs to the TRAFAC class translation factor GTPase superfamily. Classic translation factor GTPase family. LepA subfamily.</text>
</comment>
<protein>
    <recommendedName>
        <fullName evidence="11 12">Elongation factor 4</fullName>
        <shortName evidence="12">EF-4</shortName>
        <ecNumber evidence="11 12">3.6.5.n1</ecNumber>
    </recommendedName>
    <alternativeName>
        <fullName evidence="12">Ribosomal back-translocase LepA</fullName>
    </alternativeName>
</protein>
<keyword evidence="4 12" id="KW-0378">Hydrolase</keyword>
<dbReference type="Gene3D" id="2.40.30.10">
    <property type="entry name" value="Translation factors"/>
    <property type="match status" value="1"/>
</dbReference>
<dbReference type="PANTHER" id="PTHR43512:SF4">
    <property type="entry name" value="TRANSLATION FACTOR GUF1 HOMOLOG, CHLOROPLASTIC"/>
    <property type="match status" value="1"/>
</dbReference>
<dbReference type="CDD" id="cd03709">
    <property type="entry name" value="lepA_C"/>
    <property type="match status" value="1"/>
</dbReference>
<dbReference type="GO" id="GO:0043022">
    <property type="term" value="F:ribosome binding"/>
    <property type="evidence" value="ECO:0007669"/>
    <property type="project" value="UniProtKB-UniRule"/>
</dbReference>
<dbReference type="InterPro" id="IPR035647">
    <property type="entry name" value="EFG_III/V"/>
</dbReference>
<evidence type="ECO:0000256" key="6">
    <source>
        <dbReference type="ARBA" id="ARBA00023134"/>
    </source>
</evidence>
<dbReference type="GO" id="GO:0005525">
    <property type="term" value="F:GTP binding"/>
    <property type="evidence" value="ECO:0007669"/>
    <property type="project" value="UniProtKB-UniRule"/>
</dbReference>
<comment type="similarity">
    <text evidence="10">Belongs to the GTP-binding elongation factor family. LepA subfamily.</text>
</comment>
<reference evidence="14" key="1">
    <citation type="journal article" date="2012" name="Science">
        <title>Fermentation, hydrogen, and sulfur metabolism in multiple uncultivated bacterial phyla.</title>
        <authorList>
            <person name="Wrighton K.C."/>
            <person name="Thomas B.C."/>
            <person name="Sharon I."/>
            <person name="Miller C.S."/>
            <person name="Castelle C.J."/>
            <person name="VerBerkmoes N.C."/>
            <person name="Wilkins M.J."/>
            <person name="Hettich R.L."/>
            <person name="Lipton M.S."/>
            <person name="Williams K.H."/>
            <person name="Long P.E."/>
            <person name="Banfield J.F."/>
        </authorList>
    </citation>
    <scope>NUCLEOTIDE SEQUENCE [LARGE SCALE GENOMIC DNA]</scope>
</reference>
<dbReference type="InterPro" id="IPR000795">
    <property type="entry name" value="T_Tr_GTP-bd_dom"/>
</dbReference>
<feature type="domain" description="Tr-type G" evidence="13">
    <location>
        <begin position="1"/>
        <end position="179"/>
    </location>
</feature>
<dbReference type="PANTHER" id="PTHR43512">
    <property type="entry name" value="TRANSLATION FACTOR GUF1-RELATED"/>
    <property type="match status" value="1"/>
</dbReference>
<dbReference type="PRINTS" id="PR00315">
    <property type="entry name" value="ELONGATNFCT"/>
</dbReference>
<dbReference type="SUPFAM" id="SSF54980">
    <property type="entry name" value="EF-G C-terminal domain-like"/>
    <property type="match status" value="2"/>
</dbReference>
<keyword evidence="2 12" id="KW-1003">Cell membrane</keyword>
<proteinExistence type="inferred from homology"/>
<dbReference type="FunFam" id="3.30.70.2570:FF:000001">
    <property type="entry name" value="Translation factor GUF1, mitochondrial"/>
    <property type="match status" value="1"/>
</dbReference>
<dbReference type="AlphaFoldDB" id="K2G7G3"/>
<dbReference type="NCBIfam" id="TIGR01393">
    <property type="entry name" value="lepA"/>
    <property type="match status" value="1"/>
</dbReference>
<sequence>MSIRNFCIIAHIDHGKSTLADRMLEITWTIAKRDMKHAQTLDSMDIEQERWITIKLTPVRMNWKWVQLNLIDTPGHVDFQYEVSRSLASVEWAILVVDATQGIEAQTLSNVYLALENDLEIIPVLNKIDLPSADVERVWNEIITLLWCKREDILKVSAKTWENVESVLDEIIEKVPLPKKLDKDSNLVMHDTSVDNAWTVKALVFDSQYDPYKWVVVYLKLFSGNIKRWDKLEFLNTWAKIDVLEVWFFAPKYNPSGSLNEWEIGYVVTGLKSITDAKVWDTLYWWNNTEHKNPIKWFKQITPFIFAWIYPVENDEYIKLKDSIEKLELNDSSLQIEHEVSPALGYWFRCGFLWLLHLDIVKERLWREFDMDVIITSPQVTYKVLLPWDKLEQYRRFKPELTDNFWNQATYITISNPEDLPKQWTFIHIEEPIAKLEIITPTDYTWNMMQLAQERRWIFVNQYYLDSTRVVVVYEIPIAEIVGDFYDDLKSLSSWYASMSYEFIKYKQDELVKVDILVAWERLEALSMMTHKDRARTIWWNICRKLKDNIPKAQFSITLQAAIWAQVIAREDISALRKDVTAKLYWWDVSRKRKVLDKQKEWKKKMKLFGKVSIPSETFVNILKKD</sequence>
<dbReference type="EMBL" id="AMFJ01000007">
    <property type="protein sequence ID" value="EKE30322.1"/>
    <property type="molecule type" value="Genomic_DNA"/>
</dbReference>
<dbReference type="InterPro" id="IPR000640">
    <property type="entry name" value="EFG_V-like"/>
</dbReference>
<dbReference type="InterPro" id="IPR009000">
    <property type="entry name" value="Transl_B-barrel_sf"/>
</dbReference>
<evidence type="ECO:0000256" key="12">
    <source>
        <dbReference type="HAMAP-Rule" id="MF_00071"/>
    </source>
</evidence>
<dbReference type="CDD" id="cd01890">
    <property type="entry name" value="LepA"/>
    <property type="match status" value="1"/>
</dbReference>
<comment type="catalytic activity">
    <reaction evidence="8 12">
        <text>GTP + H2O = GDP + phosphate + H(+)</text>
        <dbReference type="Rhea" id="RHEA:19669"/>
        <dbReference type="ChEBI" id="CHEBI:15377"/>
        <dbReference type="ChEBI" id="CHEBI:15378"/>
        <dbReference type="ChEBI" id="CHEBI:37565"/>
        <dbReference type="ChEBI" id="CHEBI:43474"/>
        <dbReference type="ChEBI" id="CHEBI:58189"/>
        <dbReference type="EC" id="3.6.5.n1"/>
    </reaction>
</comment>
<gene>
    <name evidence="12" type="primary">lepA</name>
    <name evidence="14" type="ORF">ACD_2C00007G0004</name>
</gene>
<name>K2G7G3_9BACT</name>
<evidence type="ECO:0000256" key="8">
    <source>
        <dbReference type="ARBA" id="ARBA00050293"/>
    </source>
</evidence>
<dbReference type="Gene3D" id="3.40.50.300">
    <property type="entry name" value="P-loop containing nucleotide triphosphate hydrolases"/>
    <property type="match status" value="1"/>
</dbReference>
<dbReference type="HAMAP" id="MF_00071">
    <property type="entry name" value="LepA"/>
    <property type="match status" value="1"/>
</dbReference>
<evidence type="ECO:0000256" key="2">
    <source>
        <dbReference type="ARBA" id="ARBA00022475"/>
    </source>
</evidence>
<dbReference type="Pfam" id="PF00679">
    <property type="entry name" value="EFG_C"/>
    <property type="match status" value="1"/>
</dbReference>
<feature type="binding site" evidence="12">
    <location>
        <begin position="126"/>
        <end position="129"/>
    </location>
    <ligand>
        <name>GTP</name>
        <dbReference type="ChEBI" id="CHEBI:37565"/>
    </ligand>
</feature>
<evidence type="ECO:0000313" key="14">
    <source>
        <dbReference type="EMBL" id="EKE30322.1"/>
    </source>
</evidence>
<dbReference type="Pfam" id="PF00009">
    <property type="entry name" value="GTP_EFTU"/>
    <property type="match status" value="1"/>
</dbReference>
<evidence type="ECO:0000256" key="11">
    <source>
        <dbReference type="ARBA" id="ARBA00066744"/>
    </source>
</evidence>
<dbReference type="Gene3D" id="3.30.70.240">
    <property type="match status" value="1"/>
</dbReference>
<dbReference type="SUPFAM" id="SSF50447">
    <property type="entry name" value="Translation proteins"/>
    <property type="match status" value="1"/>
</dbReference>
<dbReference type="Gene3D" id="3.30.70.870">
    <property type="entry name" value="Elongation Factor G (Translational Gtpase), domain 3"/>
    <property type="match status" value="1"/>
</dbReference>
<dbReference type="SUPFAM" id="SSF52540">
    <property type="entry name" value="P-loop containing nucleoside triphosphate hydrolases"/>
    <property type="match status" value="1"/>
</dbReference>
<evidence type="ECO:0000256" key="7">
    <source>
        <dbReference type="ARBA" id="ARBA00023136"/>
    </source>
</evidence>
<dbReference type="GO" id="GO:0003746">
    <property type="term" value="F:translation elongation factor activity"/>
    <property type="evidence" value="ECO:0007669"/>
    <property type="project" value="UniProtKB-UniRule"/>
</dbReference>
<accession>K2G7G3</accession>
<evidence type="ECO:0000256" key="1">
    <source>
        <dbReference type="ARBA" id="ARBA00005454"/>
    </source>
</evidence>
<dbReference type="InterPro" id="IPR006297">
    <property type="entry name" value="EF-4"/>
</dbReference>
<comment type="function">
    <text evidence="9 12">Required for accurate and efficient protein synthesis under certain stress conditions. May act as a fidelity factor of the translation reaction, by catalyzing a one-codon backward translocation of tRNAs on improperly translocated ribosomes. Back-translocation proceeds from a post-translocation (POST) complex to a pre-translocation (PRE) complex, thus giving elongation factor G a second chance to translocate the tRNAs correctly. Binds to ribosomes in a GTP-dependent manner.</text>
</comment>
<dbReference type="EC" id="3.6.5.n1" evidence="11 12"/>
<keyword evidence="5 12" id="KW-0648">Protein biosynthesis</keyword>
<keyword evidence="7 12" id="KW-0472">Membrane</keyword>
<evidence type="ECO:0000256" key="9">
    <source>
        <dbReference type="ARBA" id="ARBA00057626"/>
    </source>
</evidence>
<dbReference type="Pfam" id="PF06421">
    <property type="entry name" value="LepA_C"/>
    <property type="match status" value="1"/>
</dbReference>
<dbReference type="GO" id="GO:0005886">
    <property type="term" value="C:plasma membrane"/>
    <property type="evidence" value="ECO:0007669"/>
    <property type="project" value="UniProtKB-SubCell"/>
</dbReference>
<evidence type="ECO:0000256" key="4">
    <source>
        <dbReference type="ARBA" id="ARBA00022801"/>
    </source>
</evidence>
<dbReference type="InterPro" id="IPR013842">
    <property type="entry name" value="LepA_CTD"/>
</dbReference>
<keyword evidence="6 12" id="KW-0342">GTP-binding</keyword>
<dbReference type="PROSITE" id="PS51722">
    <property type="entry name" value="G_TR_2"/>
    <property type="match status" value="1"/>
</dbReference>
<evidence type="ECO:0000256" key="10">
    <source>
        <dbReference type="ARBA" id="ARBA00061052"/>
    </source>
</evidence>
<dbReference type="Gene3D" id="3.30.70.2570">
    <property type="entry name" value="Elongation factor 4, C-terminal domain"/>
    <property type="match status" value="1"/>
</dbReference>
<evidence type="ECO:0000256" key="5">
    <source>
        <dbReference type="ARBA" id="ARBA00022917"/>
    </source>
</evidence>
<comment type="caution">
    <text evidence="14">The sequence shown here is derived from an EMBL/GenBank/DDBJ whole genome shotgun (WGS) entry which is preliminary data.</text>
</comment>
<feature type="binding site" evidence="12">
    <location>
        <begin position="13"/>
        <end position="18"/>
    </location>
    <ligand>
        <name>GTP</name>
        <dbReference type="ChEBI" id="CHEBI:37565"/>
    </ligand>
</feature>
<organism evidence="14">
    <name type="scientific">uncultured bacterium</name>
    <name type="common">gcode 4</name>
    <dbReference type="NCBI Taxonomy" id="1234023"/>
    <lineage>
        <taxon>Bacteria</taxon>
        <taxon>environmental samples</taxon>
    </lineage>
</organism>
<dbReference type="GO" id="GO:0045727">
    <property type="term" value="P:positive regulation of translation"/>
    <property type="evidence" value="ECO:0007669"/>
    <property type="project" value="UniProtKB-UniRule"/>
</dbReference>
<dbReference type="InterPro" id="IPR035654">
    <property type="entry name" value="LepA_IV"/>
</dbReference>
<evidence type="ECO:0000256" key="3">
    <source>
        <dbReference type="ARBA" id="ARBA00022741"/>
    </source>
</evidence>
<keyword evidence="3 12" id="KW-0547">Nucleotide-binding</keyword>
<dbReference type="GO" id="GO:0003924">
    <property type="term" value="F:GTPase activity"/>
    <property type="evidence" value="ECO:0007669"/>
    <property type="project" value="UniProtKB-UniRule"/>
</dbReference>
<dbReference type="NCBIfam" id="TIGR00231">
    <property type="entry name" value="small_GTP"/>
    <property type="match status" value="1"/>
</dbReference>
<dbReference type="InterPro" id="IPR027417">
    <property type="entry name" value="P-loop_NTPase"/>
</dbReference>